<dbReference type="PANTHER" id="PTHR48111">
    <property type="entry name" value="REGULATOR OF RPOS"/>
    <property type="match status" value="1"/>
</dbReference>
<dbReference type="InterPro" id="IPR001867">
    <property type="entry name" value="OmpR/PhoB-type_DNA-bd"/>
</dbReference>
<name>A0A3B1CFA1_9ZZZZ</name>
<dbReference type="GO" id="GO:0032993">
    <property type="term" value="C:protein-DNA complex"/>
    <property type="evidence" value="ECO:0007669"/>
    <property type="project" value="TreeGrafter"/>
</dbReference>
<keyword evidence="3" id="KW-0238">DNA-binding</keyword>
<sequence length="229" mass="26367">MNKKAKILLVEDDPNLGGLIKEFLIVKGYDVDLAQDGEEGLKKYNSEKFDICILDIMLPKMDGFTLAREIRSVDKMIPIIFLTAKSQHEDKIEGFKIGGDDYITKPFSMEELLYRIDAILRRVGNSEKDNSQHPVKIGKLEYDFNKRTLSFDGEKIKLTTKENELLNLLVMKRGETVSRSEALIKIWRSDNYFNSRSMDVYITKLRAHLKADNSIEIINVHGEGFKLIF</sequence>
<keyword evidence="2" id="KW-0902">Two-component regulatory system</keyword>
<dbReference type="InterPro" id="IPR016032">
    <property type="entry name" value="Sig_transdc_resp-reg_C-effctor"/>
</dbReference>
<dbReference type="PROSITE" id="PS50110">
    <property type="entry name" value="RESPONSE_REGULATORY"/>
    <property type="match status" value="1"/>
</dbReference>
<dbReference type="SUPFAM" id="SSF52172">
    <property type="entry name" value="CheY-like"/>
    <property type="match status" value="1"/>
</dbReference>
<keyword evidence="1" id="KW-0597">Phosphoprotein</keyword>
<organism evidence="6">
    <name type="scientific">hydrothermal vent metagenome</name>
    <dbReference type="NCBI Taxonomy" id="652676"/>
    <lineage>
        <taxon>unclassified sequences</taxon>
        <taxon>metagenomes</taxon>
        <taxon>ecological metagenomes</taxon>
    </lineage>
</organism>
<dbReference type="AlphaFoldDB" id="A0A3B1CFA1"/>
<dbReference type="PROSITE" id="PS51755">
    <property type="entry name" value="OMPR_PHOB"/>
    <property type="match status" value="1"/>
</dbReference>
<dbReference type="SMART" id="SM00862">
    <property type="entry name" value="Trans_reg_C"/>
    <property type="match status" value="1"/>
</dbReference>
<accession>A0A3B1CFA1</accession>
<dbReference type="InterPro" id="IPR011006">
    <property type="entry name" value="CheY-like_superfamily"/>
</dbReference>
<evidence type="ECO:0000256" key="2">
    <source>
        <dbReference type="ARBA" id="ARBA00023012"/>
    </source>
</evidence>
<dbReference type="GO" id="GO:0005829">
    <property type="term" value="C:cytosol"/>
    <property type="evidence" value="ECO:0007669"/>
    <property type="project" value="TreeGrafter"/>
</dbReference>
<dbReference type="Gene3D" id="6.10.250.690">
    <property type="match status" value="1"/>
</dbReference>
<dbReference type="InterPro" id="IPR001789">
    <property type="entry name" value="Sig_transdc_resp-reg_receiver"/>
</dbReference>
<gene>
    <name evidence="6" type="ORF">MNBD_IGNAVI01-237</name>
</gene>
<evidence type="ECO:0000259" key="5">
    <source>
        <dbReference type="PROSITE" id="PS51755"/>
    </source>
</evidence>
<dbReference type="SMART" id="SM00448">
    <property type="entry name" value="REC"/>
    <property type="match status" value="1"/>
</dbReference>
<dbReference type="GO" id="GO:0000976">
    <property type="term" value="F:transcription cis-regulatory region binding"/>
    <property type="evidence" value="ECO:0007669"/>
    <property type="project" value="TreeGrafter"/>
</dbReference>
<dbReference type="GO" id="GO:0006355">
    <property type="term" value="P:regulation of DNA-templated transcription"/>
    <property type="evidence" value="ECO:0007669"/>
    <property type="project" value="InterPro"/>
</dbReference>
<feature type="domain" description="OmpR/PhoB-type" evidence="5">
    <location>
        <begin position="132"/>
        <end position="229"/>
    </location>
</feature>
<dbReference type="Gene3D" id="1.10.10.10">
    <property type="entry name" value="Winged helix-like DNA-binding domain superfamily/Winged helix DNA-binding domain"/>
    <property type="match status" value="1"/>
</dbReference>
<dbReference type="GO" id="GO:0000156">
    <property type="term" value="F:phosphorelay response regulator activity"/>
    <property type="evidence" value="ECO:0007669"/>
    <property type="project" value="TreeGrafter"/>
</dbReference>
<evidence type="ECO:0000256" key="3">
    <source>
        <dbReference type="ARBA" id="ARBA00023125"/>
    </source>
</evidence>
<dbReference type="FunFam" id="3.40.50.2300:FF:000073">
    <property type="entry name" value="DNA-binding response regulator RprY"/>
    <property type="match status" value="1"/>
</dbReference>
<dbReference type="SUPFAM" id="SSF46894">
    <property type="entry name" value="C-terminal effector domain of the bipartite response regulators"/>
    <property type="match status" value="1"/>
</dbReference>
<evidence type="ECO:0000256" key="1">
    <source>
        <dbReference type="ARBA" id="ARBA00022553"/>
    </source>
</evidence>
<dbReference type="EMBL" id="UOGD01000432">
    <property type="protein sequence ID" value="VAX28879.1"/>
    <property type="molecule type" value="Genomic_DNA"/>
</dbReference>
<dbReference type="Pfam" id="PF00486">
    <property type="entry name" value="Trans_reg_C"/>
    <property type="match status" value="1"/>
</dbReference>
<evidence type="ECO:0000313" key="6">
    <source>
        <dbReference type="EMBL" id="VAX28879.1"/>
    </source>
</evidence>
<dbReference type="CDD" id="cd17574">
    <property type="entry name" value="REC_OmpR"/>
    <property type="match status" value="1"/>
</dbReference>
<dbReference type="Pfam" id="PF00072">
    <property type="entry name" value="Response_reg"/>
    <property type="match status" value="1"/>
</dbReference>
<protein>
    <submittedName>
        <fullName evidence="6">Transcriptional regulatory protein rprY</fullName>
    </submittedName>
</protein>
<reference evidence="6" key="1">
    <citation type="submission" date="2018-06" db="EMBL/GenBank/DDBJ databases">
        <authorList>
            <person name="Zhirakovskaya E."/>
        </authorList>
    </citation>
    <scope>NUCLEOTIDE SEQUENCE</scope>
</reference>
<dbReference type="PANTHER" id="PTHR48111:SF40">
    <property type="entry name" value="PHOSPHATE REGULON TRANSCRIPTIONAL REGULATORY PROTEIN PHOB"/>
    <property type="match status" value="1"/>
</dbReference>
<dbReference type="InterPro" id="IPR036388">
    <property type="entry name" value="WH-like_DNA-bd_sf"/>
</dbReference>
<dbReference type="InterPro" id="IPR039420">
    <property type="entry name" value="WalR-like"/>
</dbReference>
<dbReference type="CDD" id="cd00383">
    <property type="entry name" value="trans_reg_C"/>
    <property type="match status" value="1"/>
</dbReference>
<dbReference type="Gene3D" id="3.40.50.2300">
    <property type="match status" value="1"/>
</dbReference>
<feature type="domain" description="Response regulatory" evidence="4">
    <location>
        <begin position="6"/>
        <end position="120"/>
    </location>
</feature>
<evidence type="ECO:0000259" key="4">
    <source>
        <dbReference type="PROSITE" id="PS50110"/>
    </source>
</evidence>
<proteinExistence type="predicted"/>